<dbReference type="InterPro" id="IPR036179">
    <property type="entry name" value="Ig-like_dom_sf"/>
</dbReference>
<reference evidence="9 10" key="1">
    <citation type="submission" date="2019-04" db="EMBL/GenBank/DDBJ databases">
        <authorList>
            <consortium name="Wellcome Sanger Institute Data Sharing"/>
        </authorList>
    </citation>
    <scope>NUCLEOTIDE SEQUENCE [LARGE SCALE GENOMIC DNA]</scope>
</reference>
<dbReference type="GO" id="GO:0050852">
    <property type="term" value="P:T cell receptor signaling pathway"/>
    <property type="evidence" value="ECO:0007669"/>
    <property type="project" value="TreeGrafter"/>
</dbReference>
<dbReference type="Ensembl" id="ENSSFOT00015000529.2">
    <property type="protein sequence ID" value="ENSSFOP00015000501.2"/>
    <property type="gene ID" value="ENSSFOG00015000426.2"/>
</dbReference>
<accession>A0A8C9QUU9</accession>
<dbReference type="GO" id="GO:0009897">
    <property type="term" value="C:external side of plasma membrane"/>
    <property type="evidence" value="ECO:0007669"/>
    <property type="project" value="TreeGrafter"/>
</dbReference>
<dbReference type="GO" id="GO:0005102">
    <property type="term" value="F:signaling receptor binding"/>
    <property type="evidence" value="ECO:0007669"/>
    <property type="project" value="TreeGrafter"/>
</dbReference>
<feature type="domain" description="Ig-like" evidence="8">
    <location>
        <begin position="53"/>
        <end position="174"/>
    </location>
</feature>
<feature type="compositionally biased region" description="Basic and acidic residues" evidence="7">
    <location>
        <begin position="7"/>
        <end position="19"/>
    </location>
</feature>
<keyword evidence="5" id="KW-0325">Glycoprotein</keyword>
<dbReference type="Pfam" id="PF22705">
    <property type="entry name" value="C2-set_3"/>
    <property type="match status" value="1"/>
</dbReference>
<dbReference type="KEGG" id="sfm:108926893"/>
<keyword evidence="2" id="KW-0732">Signal</keyword>
<dbReference type="GeneID" id="108926893"/>
<evidence type="ECO:0000256" key="1">
    <source>
        <dbReference type="ARBA" id="ARBA00004370"/>
    </source>
</evidence>
<keyword evidence="4" id="KW-1015">Disulfide bond</keyword>
<evidence type="ECO:0000256" key="4">
    <source>
        <dbReference type="ARBA" id="ARBA00023157"/>
    </source>
</evidence>
<sequence length="302" mass="32484">MVGSQQGEHHTAWDAHRAEGQGTATQSHGFRWAGDLLEHHHPHFHRGSADHHPPVRRICAQVSTVQTGEPFPVGNLGNDVLLDCEFDPSPANGKKAADASVTWTKDGLPGVVYLYENRAPQLQDQNPLFKDMAQVFPDAVANGNASLLLRSVITEDAGTYRCSVVAPSSQGTVTVNLRVAAFSAPSFSETNGTLTAVAQKWFPEPNVTWSNRNGSTLNATTSLSNNSMGIFRVVTTLSDPLQLDSIYICTIQNSLVRSVTQATVEGTDIFTNTLFSFSSASSAMIPGQALVLVPLLLGWLLC</sequence>
<dbReference type="SMART" id="SM00409">
    <property type="entry name" value="IG"/>
    <property type="match status" value="1"/>
</dbReference>
<dbReference type="PANTHER" id="PTHR24100">
    <property type="entry name" value="BUTYROPHILIN"/>
    <property type="match status" value="1"/>
</dbReference>
<dbReference type="RefSeq" id="XP_018595391.2">
    <property type="nucleotide sequence ID" value="XM_018739875.2"/>
</dbReference>
<dbReference type="PANTHER" id="PTHR24100:SF0">
    <property type="entry name" value="V-SET DOMAIN-CONTAINING T-CELL ACTIVATION INHIBITOR 1"/>
    <property type="match status" value="1"/>
</dbReference>
<dbReference type="AlphaFoldDB" id="A0A8C9QUU9"/>
<dbReference type="Gene3D" id="2.60.40.10">
    <property type="entry name" value="Immunoglobulins"/>
    <property type="match status" value="2"/>
</dbReference>
<dbReference type="GO" id="GO:1903037">
    <property type="term" value="P:regulation of leukocyte cell-cell adhesion"/>
    <property type="evidence" value="ECO:0007669"/>
    <property type="project" value="UniProtKB-ARBA"/>
</dbReference>
<feature type="region of interest" description="Disordered" evidence="7">
    <location>
        <begin position="1"/>
        <end position="26"/>
    </location>
</feature>
<dbReference type="SUPFAM" id="SSF48726">
    <property type="entry name" value="Immunoglobulin"/>
    <property type="match status" value="2"/>
</dbReference>
<evidence type="ECO:0000256" key="7">
    <source>
        <dbReference type="SAM" id="MobiDB-lite"/>
    </source>
</evidence>
<reference evidence="9" key="3">
    <citation type="submission" date="2025-09" db="UniProtKB">
        <authorList>
            <consortium name="Ensembl"/>
        </authorList>
    </citation>
    <scope>IDENTIFICATION</scope>
</reference>
<evidence type="ECO:0000313" key="10">
    <source>
        <dbReference type="Proteomes" id="UP000694397"/>
    </source>
</evidence>
<name>A0A8C9QUU9_SCLFO</name>
<dbReference type="InterPro" id="IPR053896">
    <property type="entry name" value="BTN3A2-like_Ig-C"/>
</dbReference>
<dbReference type="OrthoDB" id="8901134at2759"/>
<keyword evidence="10" id="KW-1185">Reference proteome</keyword>
<gene>
    <name evidence="9" type="primary">LOC108926893</name>
</gene>
<dbReference type="GO" id="GO:0050863">
    <property type="term" value="P:regulation of T cell activation"/>
    <property type="evidence" value="ECO:0007669"/>
    <property type="project" value="UniProtKB-ARBA"/>
</dbReference>
<evidence type="ECO:0000259" key="8">
    <source>
        <dbReference type="PROSITE" id="PS50835"/>
    </source>
</evidence>
<protein>
    <submittedName>
        <fullName evidence="9">V-set domain containing T cell activation inhibitor 1</fullName>
    </submittedName>
</protein>
<dbReference type="FunFam" id="2.60.40.10:FF:000142">
    <property type="entry name" value="V-set domain-containing T-cell activation inhibitor 1"/>
    <property type="match status" value="1"/>
</dbReference>
<dbReference type="InterPro" id="IPR013106">
    <property type="entry name" value="Ig_V-set"/>
</dbReference>
<evidence type="ECO:0000313" key="9">
    <source>
        <dbReference type="Ensembl" id="ENSSFOP00015000501.2"/>
    </source>
</evidence>
<dbReference type="InterPro" id="IPR007110">
    <property type="entry name" value="Ig-like_dom"/>
</dbReference>
<evidence type="ECO:0000256" key="3">
    <source>
        <dbReference type="ARBA" id="ARBA00023136"/>
    </source>
</evidence>
<evidence type="ECO:0000256" key="2">
    <source>
        <dbReference type="ARBA" id="ARBA00022729"/>
    </source>
</evidence>
<keyword evidence="3" id="KW-0472">Membrane</keyword>
<reference evidence="9" key="2">
    <citation type="submission" date="2025-08" db="UniProtKB">
        <authorList>
            <consortium name="Ensembl"/>
        </authorList>
    </citation>
    <scope>IDENTIFICATION</scope>
</reference>
<dbReference type="InterPro" id="IPR013783">
    <property type="entry name" value="Ig-like_fold"/>
</dbReference>
<dbReference type="GO" id="GO:0001817">
    <property type="term" value="P:regulation of cytokine production"/>
    <property type="evidence" value="ECO:0007669"/>
    <property type="project" value="TreeGrafter"/>
</dbReference>
<evidence type="ECO:0000256" key="5">
    <source>
        <dbReference type="ARBA" id="ARBA00023180"/>
    </source>
</evidence>
<proteinExistence type="predicted"/>
<dbReference type="InterPro" id="IPR003599">
    <property type="entry name" value="Ig_sub"/>
</dbReference>
<comment type="subcellular location">
    <subcellularLocation>
        <location evidence="1">Membrane</location>
    </subcellularLocation>
</comment>
<dbReference type="GeneTree" id="ENSGT00940000157300"/>
<organism evidence="9 10">
    <name type="scientific">Scleropages formosus</name>
    <name type="common">Asian bonytongue</name>
    <name type="synonym">Osteoglossum formosum</name>
    <dbReference type="NCBI Taxonomy" id="113540"/>
    <lineage>
        <taxon>Eukaryota</taxon>
        <taxon>Metazoa</taxon>
        <taxon>Chordata</taxon>
        <taxon>Craniata</taxon>
        <taxon>Vertebrata</taxon>
        <taxon>Euteleostomi</taxon>
        <taxon>Actinopterygii</taxon>
        <taxon>Neopterygii</taxon>
        <taxon>Teleostei</taxon>
        <taxon>Osteoglossocephala</taxon>
        <taxon>Osteoglossomorpha</taxon>
        <taxon>Osteoglossiformes</taxon>
        <taxon>Osteoglossidae</taxon>
        <taxon>Scleropages</taxon>
    </lineage>
</organism>
<dbReference type="InterPro" id="IPR050504">
    <property type="entry name" value="IgSF_BTN/MOG"/>
</dbReference>
<dbReference type="Pfam" id="PF07686">
    <property type="entry name" value="V-set"/>
    <property type="match status" value="1"/>
</dbReference>
<dbReference type="PROSITE" id="PS50835">
    <property type="entry name" value="IG_LIKE"/>
    <property type="match status" value="2"/>
</dbReference>
<evidence type="ECO:0000256" key="6">
    <source>
        <dbReference type="ARBA" id="ARBA00023319"/>
    </source>
</evidence>
<keyword evidence="6" id="KW-0393">Immunoglobulin domain</keyword>
<feature type="domain" description="Ig-like" evidence="8">
    <location>
        <begin position="188"/>
        <end position="265"/>
    </location>
</feature>
<dbReference type="Proteomes" id="UP000694397">
    <property type="component" value="Chromosome 14"/>
</dbReference>